<accession>A0A4U1BK62</accession>
<evidence type="ECO:0000313" key="4">
    <source>
        <dbReference type="Proteomes" id="UP000305675"/>
    </source>
</evidence>
<keyword evidence="3" id="KW-0808">Transferase</keyword>
<dbReference type="EMBL" id="SWCJ01000015">
    <property type="protein sequence ID" value="TKB51996.1"/>
    <property type="molecule type" value="Genomic_DNA"/>
</dbReference>
<sequence length="264" mass="30259">MDSSPMNLNAFLTRIGYTADRTPNLANLNRLQRQFLLHIPFENLDIHQGIPLNFDSSPVFHKLVASKRGGVCYENNALFYDALTALGYEVKFLGAEMCSDRPLRQFYDHMSLKVTIDNQHYLVDVGNGRHFGAPVAFSGHQISRSEGFQYRIDEYDTAHLALYYRDESEPNSPWQPRFVFVKTPVSRRSFLDACHRTQTSPESHFTQSKVITQLTPTGRISLSQSEEATKFTVTTDGQKQEQSIDADQFNQYLRQYFQITLLNG</sequence>
<dbReference type="Gene3D" id="3.30.2140.20">
    <property type="match status" value="1"/>
</dbReference>
<evidence type="ECO:0000256" key="2">
    <source>
        <dbReference type="RuleBase" id="RU003452"/>
    </source>
</evidence>
<dbReference type="Pfam" id="PF00797">
    <property type="entry name" value="Acetyltransf_2"/>
    <property type="match status" value="1"/>
</dbReference>
<dbReference type="GO" id="GO:0016407">
    <property type="term" value="F:acetyltransferase activity"/>
    <property type="evidence" value="ECO:0007669"/>
    <property type="project" value="InterPro"/>
</dbReference>
<evidence type="ECO:0000256" key="1">
    <source>
        <dbReference type="ARBA" id="ARBA00006547"/>
    </source>
</evidence>
<keyword evidence="4" id="KW-1185">Reference proteome</keyword>
<name>A0A4U1BK62_9GAMM</name>
<dbReference type="OrthoDB" id="7181050at2"/>
<gene>
    <name evidence="3" type="ORF">FCL42_16390</name>
</gene>
<dbReference type="PANTHER" id="PTHR11786:SF0">
    <property type="entry name" value="ARYLAMINE N-ACETYLTRANSFERASE 4-RELATED"/>
    <property type="match status" value="1"/>
</dbReference>
<protein>
    <submittedName>
        <fullName evidence="3">Arylamine N-acetyltransferase</fullName>
    </submittedName>
</protein>
<dbReference type="SUPFAM" id="SSF54001">
    <property type="entry name" value="Cysteine proteinases"/>
    <property type="match status" value="1"/>
</dbReference>
<evidence type="ECO:0000313" key="3">
    <source>
        <dbReference type="EMBL" id="TKB51996.1"/>
    </source>
</evidence>
<dbReference type="PANTHER" id="PTHR11786">
    <property type="entry name" value="N-HYDROXYARYLAMINE O-ACETYLTRANSFERASE"/>
    <property type="match status" value="1"/>
</dbReference>
<proteinExistence type="inferred from homology"/>
<dbReference type="PRINTS" id="PR01543">
    <property type="entry name" value="ANATRNSFRASE"/>
</dbReference>
<dbReference type="InterPro" id="IPR001447">
    <property type="entry name" value="Arylamine_N-AcTrfase"/>
</dbReference>
<dbReference type="Proteomes" id="UP000305675">
    <property type="component" value="Unassembled WGS sequence"/>
</dbReference>
<organism evidence="3 4">
    <name type="scientific">Ferrimonas aestuarii</name>
    <dbReference type="NCBI Taxonomy" id="2569539"/>
    <lineage>
        <taxon>Bacteria</taxon>
        <taxon>Pseudomonadati</taxon>
        <taxon>Pseudomonadota</taxon>
        <taxon>Gammaproteobacteria</taxon>
        <taxon>Alteromonadales</taxon>
        <taxon>Ferrimonadaceae</taxon>
        <taxon>Ferrimonas</taxon>
    </lineage>
</organism>
<comment type="caution">
    <text evidence="3">The sequence shown here is derived from an EMBL/GenBank/DDBJ whole genome shotgun (WGS) entry which is preliminary data.</text>
</comment>
<comment type="similarity">
    <text evidence="1 2">Belongs to the arylamine N-acetyltransferase family.</text>
</comment>
<dbReference type="InterPro" id="IPR053710">
    <property type="entry name" value="Arylamine_NAT_domain_sf"/>
</dbReference>
<dbReference type="AlphaFoldDB" id="A0A4U1BK62"/>
<dbReference type="InterPro" id="IPR038765">
    <property type="entry name" value="Papain-like_cys_pep_sf"/>
</dbReference>
<reference evidence="3 4" key="1">
    <citation type="submission" date="2019-04" db="EMBL/GenBank/DDBJ databases">
        <authorList>
            <person name="Hwang J.C."/>
        </authorList>
    </citation>
    <scope>NUCLEOTIDE SEQUENCE [LARGE SCALE GENOMIC DNA]</scope>
    <source>
        <strain evidence="3 4">IMCC35002</strain>
    </source>
</reference>